<dbReference type="PANTHER" id="PTHR24255:SF10">
    <property type="entry name" value="MANNAN-BINDING LECTIN SERINE PROTEASE 2"/>
    <property type="match status" value="1"/>
</dbReference>
<feature type="active site" description="Charge relay system" evidence="18">
    <location>
        <position position="624"/>
    </location>
</feature>
<comment type="caution">
    <text evidence="23">Lacks conserved residue(s) required for the propagation of feature annotation.</text>
</comment>
<feature type="binding site" evidence="21">
    <location>
        <position position="156"/>
    </location>
    <ligand>
        <name>Ca(2+)</name>
        <dbReference type="ChEBI" id="CHEBI:29108"/>
        <label>2</label>
    </ligand>
</feature>
<evidence type="ECO:0000256" key="3">
    <source>
        <dbReference type="ARBA" id="ARBA00022536"/>
    </source>
</evidence>
<dbReference type="PROSITE" id="PS00135">
    <property type="entry name" value="TRYPSIN_SER"/>
    <property type="match status" value="1"/>
</dbReference>
<dbReference type="InterPro" id="IPR035914">
    <property type="entry name" value="Sperma_CUB_dom_sf"/>
</dbReference>
<dbReference type="PIRSF" id="PIRSF001155">
    <property type="entry name" value="C1r_C1s_MASP"/>
    <property type="match status" value="1"/>
</dbReference>
<dbReference type="Pfam" id="PF00431">
    <property type="entry name" value="CUB"/>
    <property type="match status" value="2"/>
</dbReference>
<dbReference type="FunFam" id="2.10.70.10:FF:000016">
    <property type="entry name" value="Mannan-binding lectin serine protease 1"/>
    <property type="match status" value="1"/>
</dbReference>
<feature type="domain" description="CUB" evidence="24">
    <location>
        <begin position="196"/>
        <end position="308"/>
    </location>
</feature>
<dbReference type="Pfam" id="PF00089">
    <property type="entry name" value="Trypsin"/>
    <property type="match status" value="1"/>
</dbReference>
<dbReference type="GO" id="GO:0005509">
    <property type="term" value="F:calcium ion binding"/>
    <property type="evidence" value="ECO:0007669"/>
    <property type="project" value="InterPro"/>
</dbReference>
<dbReference type="InterPro" id="IPR000436">
    <property type="entry name" value="Sushi_SCR_CCP_dom"/>
</dbReference>
<evidence type="ECO:0000256" key="4">
    <source>
        <dbReference type="ARBA" id="ARBA00022588"/>
    </source>
</evidence>
<evidence type="ECO:0000313" key="28">
    <source>
        <dbReference type="Proteomes" id="UP000694569"/>
    </source>
</evidence>
<evidence type="ECO:0000256" key="13">
    <source>
        <dbReference type="ARBA" id="ARBA00022837"/>
    </source>
</evidence>
<keyword evidence="6" id="KW-0645">Protease</keyword>
<feature type="binding site" evidence="21">
    <location>
        <position position="170"/>
    </location>
    <ligand>
        <name>Ca(2+)</name>
        <dbReference type="ChEBI" id="CHEBI:29108"/>
        <label>2</label>
    </ligand>
</feature>
<feature type="disulfide bond" description="Interchain (between heavy and light chains)" evidence="19">
    <location>
        <begin position="424"/>
        <end position="542"/>
    </location>
</feature>
<feature type="binding site" evidence="21">
    <location>
        <position position="255"/>
    </location>
    <ligand>
        <name>Ca(2+)</name>
        <dbReference type="ChEBI" id="CHEBI:29108"/>
        <label>3</label>
    </ligand>
</feature>
<keyword evidence="12" id="KW-0720">Serine protease</keyword>
<dbReference type="SUPFAM" id="SSF50494">
    <property type="entry name" value="Trypsin-like serine proteases"/>
    <property type="match status" value="1"/>
</dbReference>
<feature type="disulfide bond" evidence="19">
    <location>
        <begin position="87"/>
        <end position="105"/>
    </location>
</feature>
<evidence type="ECO:0000256" key="18">
    <source>
        <dbReference type="PIRSR" id="PIRSR001155-1"/>
    </source>
</evidence>
<evidence type="ECO:0000256" key="2">
    <source>
        <dbReference type="ARBA" id="ARBA00022525"/>
    </source>
</evidence>
<feature type="binding site" evidence="21">
    <location>
        <position position="245"/>
    </location>
    <ligand>
        <name>Ca(2+)</name>
        <dbReference type="ChEBI" id="CHEBI:29108"/>
        <label>3</label>
    </ligand>
</feature>
<dbReference type="GO" id="GO:0045087">
    <property type="term" value="P:innate immune response"/>
    <property type="evidence" value="ECO:0007669"/>
    <property type="project" value="UniProtKB-KW"/>
</dbReference>
<dbReference type="InterPro" id="IPR009003">
    <property type="entry name" value="Peptidase_S1_PA"/>
</dbReference>
<evidence type="ECO:0000256" key="22">
    <source>
        <dbReference type="PROSITE-ProRule" id="PRU00059"/>
    </source>
</evidence>
<dbReference type="PROSITE" id="PS01186">
    <property type="entry name" value="EGF_2"/>
    <property type="match status" value="1"/>
</dbReference>
<evidence type="ECO:0000256" key="11">
    <source>
        <dbReference type="ARBA" id="ARBA00022813"/>
    </source>
</evidence>
<dbReference type="PRINTS" id="PR00722">
    <property type="entry name" value="CHYMOTRYPSIN"/>
</dbReference>
<dbReference type="InterPro" id="IPR049883">
    <property type="entry name" value="NOTCH1_EGF-like"/>
</dbReference>
<feature type="disulfide bond" evidence="19">
    <location>
        <begin position="164"/>
        <end position="177"/>
    </location>
</feature>
<keyword evidence="16 19" id="KW-1015">Disulfide bond</keyword>
<dbReference type="InterPro" id="IPR001881">
    <property type="entry name" value="EGF-like_Ca-bd_dom"/>
</dbReference>
<dbReference type="InterPro" id="IPR024175">
    <property type="entry name" value="Pept_S1A_C1r/C1S/mannan-bd"/>
</dbReference>
<evidence type="ECO:0000256" key="8">
    <source>
        <dbReference type="ARBA" id="ARBA00022729"/>
    </source>
</evidence>
<dbReference type="InterPro" id="IPR018097">
    <property type="entry name" value="EGF_Ca-bd_CS"/>
</dbReference>
<comment type="PTM">
    <text evidence="20">The iron and 2-oxoglutarate dependent 3-hydroxylation of aspartate and asparagine is (R) stereospecific within EGF domains.</text>
</comment>
<evidence type="ECO:0000256" key="15">
    <source>
        <dbReference type="ARBA" id="ARBA00022875"/>
    </source>
</evidence>
<keyword evidence="14" id="KW-0391">Immunity</keyword>
<feature type="domain" description="Sushi" evidence="26">
    <location>
        <begin position="353"/>
        <end position="422"/>
    </location>
</feature>
<keyword evidence="4" id="KW-0399">Innate immunity</keyword>
<dbReference type="Gene3D" id="2.10.70.10">
    <property type="entry name" value="Complement Module, domain 1"/>
    <property type="match status" value="2"/>
</dbReference>
<dbReference type="SMART" id="SM00181">
    <property type="entry name" value="EGF"/>
    <property type="match status" value="1"/>
</dbReference>
<dbReference type="InterPro" id="IPR035976">
    <property type="entry name" value="Sushi/SCR/CCP_sf"/>
</dbReference>
<dbReference type="Pfam" id="PF07645">
    <property type="entry name" value="EGF_CA"/>
    <property type="match status" value="1"/>
</dbReference>
<dbReference type="SMART" id="SM00032">
    <property type="entry name" value="CCP"/>
    <property type="match status" value="2"/>
</dbReference>
<dbReference type="CDD" id="cd00033">
    <property type="entry name" value="CCP"/>
    <property type="match status" value="1"/>
</dbReference>
<dbReference type="InterPro" id="IPR000859">
    <property type="entry name" value="CUB_dom"/>
</dbReference>
<evidence type="ECO:0000256" key="5">
    <source>
        <dbReference type="ARBA" id="ARBA00022659"/>
    </source>
</evidence>
<evidence type="ECO:0000256" key="19">
    <source>
        <dbReference type="PIRSR" id="PIRSR001155-2"/>
    </source>
</evidence>
<feature type="binding site" evidence="21">
    <location>
        <position position="171"/>
    </location>
    <ligand>
        <name>Ca(2+)</name>
        <dbReference type="ChEBI" id="CHEBI:29108"/>
        <label>2</label>
    </ligand>
</feature>
<dbReference type="FunFam" id="2.60.120.290:FF:000006">
    <property type="entry name" value="Mannan-binding lectin serine protease 1"/>
    <property type="match status" value="1"/>
</dbReference>
<evidence type="ECO:0000256" key="10">
    <source>
        <dbReference type="ARBA" id="ARBA00022801"/>
    </source>
</evidence>
<evidence type="ECO:0000256" key="1">
    <source>
        <dbReference type="ARBA" id="ARBA00004613"/>
    </source>
</evidence>
<keyword evidence="3" id="KW-0245">EGF-like domain</keyword>
<sequence length="677" mass="76325">MITKQNTCNLQPDPPGAELRLALLFAVLVCHVGDGAQLTGLYGRIASPNFPKPYPNDQAITWNITAPVGHRIKIYFTHFYLELSYLCEYDYLKLYSKGKEVAHLCGSESTDTEKAPEGERFYSLDNKMDVVFRSDYSNEKEFSGFELYYTVEDINECEADAEACDHHCHNYIGGFYCSCRAGFHLHSDKKICIVHCKEQVYKEKSGEITSPDYPDIYPKLSQCRYSIQAEEGFSIHLKFLEFNMESHPDVLCPYDSLLVIKTQKSFPATLCGDKLPADIDTRSNKVEIVFSTDSSGENTGWKIQYTTKALPCPKPVPPPRGRIHPTQSAYVVNDKVSVLCQEGYVLIEVSWIINCGKPDDIDNGVFTYVTDKSVNTYGAVIQYECRGPYYYMKDQGGRYRCGAGEYWEEDSTKTSKSPICLPDCGERNDTLKIERIIGGKHAKLGNFPWQVLIQKDNQRGGGALLYDNWVITAAHVVEGYTALENVQIKMGMVNILDANLFKGSAESIIIHDGYNNKTFDNDIALIKLRDKAPITYSLMGICLPSKDVRFHISHLTENNHVGLVAGWGTTEQREKVRSLQFVEVEVMELAKCREEYRKRARLVTDNMICAGDEEGGKDSCTGDSGGSLAFLDRQKNKWFIGGIVSWGEDCGVKGQYGVYTKVSNYINWIENTIQKQK</sequence>
<keyword evidence="13 21" id="KW-0106">Calcium</keyword>
<evidence type="ECO:0000256" key="14">
    <source>
        <dbReference type="ARBA" id="ARBA00022859"/>
    </source>
</evidence>
<evidence type="ECO:0000256" key="23">
    <source>
        <dbReference type="PROSITE-ProRule" id="PRU00302"/>
    </source>
</evidence>
<dbReference type="GeneTree" id="ENSGT00950000183084"/>
<accession>A0A8C5PZS2</accession>
<keyword evidence="2" id="KW-0964">Secreted</keyword>
<evidence type="ECO:0000256" key="17">
    <source>
        <dbReference type="ARBA" id="ARBA00023278"/>
    </source>
</evidence>
<dbReference type="PROSITE" id="PS00010">
    <property type="entry name" value="ASX_HYDROXYL"/>
    <property type="match status" value="1"/>
</dbReference>
<dbReference type="SMART" id="SM00020">
    <property type="entry name" value="Tryp_SPc"/>
    <property type="match status" value="1"/>
</dbReference>
<comment type="subcellular location">
    <subcellularLocation>
        <location evidence="1">Secreted</location>
    </subcellularLocation>
</comment>
<dbReference type="Ensembl" id="ENSLLET00000031627.1">
    <property type="protein sequence ID" value="ENSLLEP00000030458.1"/>
    <property type="gene ID" value="ENSLLEG00000018303.1"/>
</dbReference>
<feature type="disulfide bond" evidence="19">
    <location>
        <begin position="252"/>
        <end position="271"/>
    </location>
</feature>
<keyword evidence="15" id="KW-0180">Complement pathway</keyword>
<evidence type="ECO:0000256" key="9">
    <source>
        <dbReference type="ARBA" id="ARBA00022737"/>
    </source>
</evidence>
<feature type="disulfide bond" evidence="19">
    <location>
        <begin position="355"/>
        <end position="401"/>
    </location>
</feature>
<dbReference type="AlphaFoldDB" id="A0A8C5PZS2"/>
<reference evidence="27" key="1">
    <citation type="submission" date="2025-08" db="UniProtKB">
        <authorList>
            <consortium name="Ensembl"/>
        </authorList>
    </citation>
    <scope>IDENTIFICATION</scope>
</reference>
<gene>
    <name evidence="27" type="primary">MASP2</name>
</gene>
<proteinExistence type="predicted"/>
<dbReference type="PROSITE" id="PS50240">
    <property type="entry name" value="TRYPSIN_DOM"/>
    <property type="match status" value="1"/>
</dbReference>
<dbReference type="InterPro" id="IPR000742">
    <property type="entry name" value="EGF"/>
</dbReference>
<dbReference type="GO" id="GO:0004252">
    <property type="term" value="F:serine-type endopeptidase activity"/>
    <property type="evidence" value="ECO:0007669"/>
    <property type="project" value="InterPro"/>
</dbReference>
<evidence type="ECO:0000256" key="21">
    <source>
        <dbReference type="PIRSR" id="PIRSR001155-4"/>
    </source>
</evidence>
<feature type="domain" description="Peptidase S1" evidence="25">
    <location>
        <begin position="436"/>
        <end position="674"/>
    </location>
</feature>
<dbReference type="CDD" id="cd00054">
    <property type="entry name" value="EGF_CA"/>
    <property type="match status" value="1"/>
</dbReference>
<dbReference type="Gene3D" id="2.40.10.10">
    <property type="entry name" value="Trypsin-like serine proteases"/>
    <property type="match status" value="3"/>
</dbReference>
<dbReference type="Proteomes" id="UP000694569">
    <property type="component" value="Unplaced"/>
</dbReference>
<feature type="binding site" evidence="21">
    <location>
        <position position="174"/>
    </location>
    <ligand>
        <name>Ca(2+)</name>
        <dbReference type="ChEBI" id="CHEBI:29108"/>
        <label>2</label>
    </ligand>
</feature>
<dbReference type="InterPro" id="IPR000152">
    <property type="entry name" value="EGF-type_Asp/Asn_hydroxyl_site"/>
</dbReference>
<name>A0A8C5PZS2_9ANUR</name>
<dbReference type="Pfam" id="PF00084">
    <property type="entry name" value="Sushi"/>
    <property type="match status" value="2"/>
</dbReference>
<keyword evidence="10" id="KW-0378">Hydrolase</keyword>
<dbReference type="SUPFAM" id="SSF57196">
    <property type="entry name" value="EGF/Laminin"/>
    <property type="match status" value="1"/>
</dbReference>
<feature type="disulfide bond" evidence="19">
    <location>
        <begin position="620"/>
        <end position="650"/>
    </location>
</feature>
<dbReference type="SMART" id="SM00179">
    <property type="entry name" value="EGF_CA"/>
    <property type="match status" value="1"/>
</dbReference>
<dbReference type="PROSITE" id="PS01180">
    <property type="entry name" value="CUB"/>
    <property type="match status" value="2"/>
</dbReference>
<dbReference type="PROSITE" id="PS01187">
    <property type="entry name" value="EGF_CA"/>
    <property type="match status" value="1"/>
</dbReference>
<dbReference type="InterPro" id="IPR001314">
    <property type="entry name" value="Peptidase_S1A"/>
</dbReference>
<dbReference type="SMART" id="SM00042">
    <property type="entry name" value="CUB"/>
    <property type="match status" value="2"/>
</dbReference>
<dbReference type="CDD" id="cd00190">
    <property type="entry name" value="Tryp_SPc"/>
    <property type="match status" value="1"/>
</dbReference>
<dbReference type="InterPro" id="IPR001254">
    <property type="entry name" value="Trypsin_dom"/>
</dbReference>
<dbReference type="InterPro" id="IPR043504">
    <property type="entry name" value="Peptidase_S1_PA_chymotrypsin"/>
</dbReference>
<keyword evidence="17 20" id="KW-0379">Hydroxylation</keyword>
<feature type="disulfide bond" evidence="19">
    <location>
        <begin position="385"/>
        <end position="420"/>
    </location>
</feature>
<dbReference type="FunFam" id="2.40.10.10:FF:000120">
    <property type="entry name" value="Putative serine protease"/>
    <property type="match status" value="1"/>
</dbReference>
<dbReference type="GO" id="GO:0005615">
    <property type="term" value="C:extracellular space"/>
    <property type="evidence" value="ECO:0007669"/>
    <property type="project" value="TreeGrafter"/>
</dbReference>
<feature type="binding site" evidence="21">
    <location>
        <position position="293"/>
    </location>
    <ligand>
        <name>Ca(2+)</name>
        <dbReference type="ChEBI" id="CHEBI:29108"/>
        <label>3</label>
    </ligand>
</feature>
<keyword evidence="11" id="KW-0068">Autocatalytic cleavage</keyword>
<feature type="binding site" evidence="21">
    <location>
        <position position="153"/>
    </location>
    <ligand>
        <name>Ca(2+)</name>
        <dbReference type="ChEBI" id="CHEBI:29108"/>
        <label>2</label>
    </ligand>
</feature>
<dbReference type="CDD" id="cd00041">
    <property type="entry name" value="CUB"/>
    <property type="match status" value="2"/>
</dbReference>
<keyword evidence="28" id="KW-1185">Reference proteome</keyword>
<evidence type="ECO:0000259" key="24">
    <source>
        <dbReference type="PROSITE" id="PS01180"/>
    </source>
</evidence>
<dbReference type="SUPFAM" id="SSF49854">
    <property type="entry name" value="Spermadhesin, CUB domain"/>
    <property type="match status" value="2"/>
</dbReference>
<protein>
    <submittedName>
        <fullName evidence="27">MBL associated serine protease 2</fullName>
    </submittedName>
</protein>
<feature type="binding site" evidence="21">
    <location>
        <position position="295"/>
    </location>
    <ligand>
        <name>Ca(2+)</name>
        <dbReference type="ChEBI" id="CHEBI:29108"/>
        <label>3</label>
    </ligand>
</feature>
<dbReference type="PANTHER" id="PTHR24255">
    <property type="entry name" value="COMPLEMENT COMPONENT 1, S SUBCOMPONENT-RELATED"/>
    <property type="match status" value="1"/>
</dbReference>
<feature type="binding site" evidence="21">
    <location>
        <position position="90"/>
    </location>
    <ligand>
        <name>Ca(2+)</name>
        <dbReference type="ChEBI" id="CHEBI:29108"/>
        <label>1</label>
    </ligand>
</feature>
<feature type="active site" description="Charge relay system" evidence="18">
    <location>
        <position position="522"/>
    </location>
</feature>
<dbReference type="Gene3D" id="2.10.25.10">
    <property type="entry name" value="Laminin"/>
    <property type="match status" value="1"/>
</dbReference>
<feature type="disulfide bond" evidence="19">
    <location>
        <begin position="157"/>
        <end position="168"/>
    </location>
</feature>
<evidence type="ECO:0000256" key="6">
    <source>
        <dbReference type="ARBA" id="ARBA00022670"/>
    </source>
</evidence>
<evidence type="ECO:0000259" key="25">
    <source>
        <dbReference type="PROSITE" id="PS50240"/>
    </source>
</evidence>
<evidence type="ECO:0000313" key="27">
    <source>
        <dbReference type="Ensembl" id="ENSLLEP00000030458.1"/>
    </source>
</evidence>
<dbReference type="Gene3D" id="2.60.120.290">
    <property type="entry name" value="Spermadhesin, CUB domain"/>
    <property type="match status" value="2"/>
</dbReference>
<keyword evidence="5 23" id="KW-0768">Sushi</keyword>
<dbReference type="FunFam" id="2.60.120.290:FF:000012">
    <property type="entry name" value="mannan-binding lectin serine protease 1 isoform X1"/>
    <property type="match status" value="1"/>
</dbReference>
<feature type="modified residue" description="(3R)-3-hydroxyasparagine" evidence="20">
    <location>
        <position position="170"/>
    </location>
</feature>
<feature type="binding site" evidence="21">
    <location>
        <position position="137"/>
    </location>
    <ligand>
        <name>Ca(2+)</name>
        <dbReference type="ChEBI" id="CHEBI:29108"/>
        <label>1</label>
    </ligand>
</feature>
<evidence type="ECO:0000259" key="26">
    <source>
        <dbReference type="PROSITE" id="PS50923"/>
    </source>
</evidence>
<reference evidence="27" key="2">
    <citation type="submission" date="2025-09" db="UniProtKB">
        <authorList>
            <consortium name="Ensembl"/>
        </authorList>
    </citation>
    <scope>IDENTIFICATION</scope>
</reference>
<evidence type="ECO:0000256" key="20">
    <source>
        <dbReference type="PIRSR" id="PIRSR001155-3"/>
    </source>
</evidence>
<feature type="disulfide bond" evidence="19">
    <location>
        <begin position="179"/>
        <end position="192"/>
    </location>
</feature>
<dbReference type="InterPro" id="IPR033116">
    <property type="entry name" value="TRYPSIN_SER"/>
</dbReference>
<keyword evidence="9" id="KW-0677">Repeat</keyword>
<feature type="disulfide bond" evidence="19 22">
    <location>
        <begin position="196"/>
        <end position="223"/>
    </location>
</feature>
<feature type="binding site" evidence="21">
    <location>
        <position position="82"/>
    </location>
    <ligand>
        <name>Ca(2+)</name>
        <dbReference type="ChEBI" id="CHEBI:29108"/>
        <label>1</label>
    </ligand>
</feature>
<keyword evidence="8" id="KW-0732">Signal</keyword>
<evidence type="ECO:0000256" key="12">
    <source>
        <dbReference type="ARBA" id="ARBA00022825"/>
    </source>
</evidence>
<dbReference type="GO" id="GO:0006508">
    <property type="term" value="P:proteolysis"/>
    <property type="evidence" value="ECO:0007669"/>
    <property type="project" value="UniProtKB-KW"/>
</dbReference>
<feature type="binding site" evidence="21">
    <location>
        <position position="135"/>
    </location>
    <ligand>
        <name>Ca(2+)</name>
        <dbReference type="ChEBI" id="CHEBI:29108"/>
        <label>1</label>
    </ligand>
</feature>
<dbReference type="FunFam" id="2.10.25.10:FF:000059">
    <property type="entry name" value="Mannan-binding lectin serine protease 1"/>
    <property type="match status" value="1"/>
</dbReference>
<evidence type="ECO:0000256" key="7">
    <source>
        <dbReference type="ARBA" id="ARBA00022723"/>
    </source>
</evidence>
<feature type="domain" description="CUB" evidence="24">
    <location>
        <begin position="34"/>
        <end position="152"/>
    </location>
</feature>
<feature type="active site" description="Charge relay system" evidence="18">
    <location>
        <position position="475"/>
    </location>
</feature>
<keyword evidence="7 21" id="KW-0479">Metal-binding</keyword>
<evidence type="ECO:0000256" key="16">
    <source>
        <dbReference type="ARBA" id="ARBA00023157"/>
    </source>
</evidence>
<dbReference type="SUPFAM" id="SSF57535">
    <property type="entry name" value="Complement control module/SCR domain"/>
    <property type="match status" value="2"/>
</dbReference>
<dbReference type="GO" id="GO:0006958">
    <property type="term" value="P:complement activation, classical pathway"/>
    <property type="evidence" value="ECO:0007669"/>
    <property type="project" value="UniProtKB-KW"/>
</dbReference>
<dbReference type="OrthoDB" id="9985152at2759"/>
<dbReference type="PROSITE" id="PS50923">
    <property type="entry name" value="SUSHI"/>
    <property type="match status" value="1"/>
</dbReference>
<feature type="disulfide bond" evidence="19">
    <location>
        <begin position="592"/>
        <end position="609"/>
    </location>
</feature>
<organism evidence="27 28">
    <name type="scientific">Leptobrachium leishanense</name>
    <name type="common">Leishan spiny toad</name>
    <dbReference type="NCBI Taxonomy" id="445787"/>
    <lineage>
        <taxon>Eukaryota</taxon>
        <taxon>Metazoa</taxon>
        <taxon>Chordata</taxon>
        <taxon>Craniata</taxon>
        <taxon>Vertebrata</taxon>
        <taxon>Euteleostomi</taxon>
        <taxon>Amphibia</taxon>
        <taxon>Batrachia</taxon>
        <taxon>Anura</taxon>
        <taxon>Pelobatoidea</taxon>
        <taxon>Megophryidae</taxon>
        <taxon>Leptobrachium</taxon>
    </lineage>
</organism>